<dbReference type="GO" id="GO:0090589">
    <property type="term" value="F:protein-phosphocysteine-trehalose phosphotransferase system transporter activity"/>
    <property type="evidence" value="ECO:0007669"/>
    <property type="project" value="TreeGrafter"/>
</dbReference>
<dbReference type="AlphaFoldDB" id="A0A174EAN8"/>
<keyword evidence="1" id="KW-1133">Transmembrane helix</keyword>
<feature type="transmembrane region" description="Helical" evidence="1">
    <location>
        <begin position="73"/>
        <end position="93"/>
    </location>
</feature>
<sequence>MKAISLPAAISCTMGITEAAIFGVNLRYRKPFIGAAIGGAAAGAYVVFTHVKMTAVGVTALPAIAITTADTMVNYCIGLVIAGAVAFIATWIMGIKEEA</sequence>
<accession>A0A174EAN8</accession>
<dbReference type="Proteomes" id="UP000095558">
    <property type="component" value="Unassembled WGS sequence"/>
</dbReference>
<dbReference type="PANTHER" id="PTHR30175:SF7">
    <property type="entry name" value="NEGATIVE REGULATOR OF SACY ACTIVITY"/>
    <property type="match status" value="1"/>
</dbReference>
<reference evidence="2 3" key="1">
    <citation type="submission" date="2015-09" db="EMBL/GenBank/DDBJ databases">
        <authorList>
            <consortium name="Pathogen Informatics"/>
        </authorList>
    </citation>
    <scope>NUCLEOTIDE SEQUENCE [LARGE SCALE GENOMIC DNA]</scope>
    <source>
        <strain evidence="2 3">2789STDY5834855</strain>
    </source>
</reference>
<protein>
    <submittedName>
        <fullName evidence="2">Fusion: PTS system, beta-glucosides specific IIABC component</fullName>
    </submittedName>
</protein>
<evidence type="ECO:0000313" key="3">
    <source>
        <dbReference type="Proteomes" id="UP000095558"/>
    </source>
</evidence>
<dbReference type="EMBL" id="CYZV01000021">
    <property type="protein sequence ID" value="CUO34844.1"/>
    <property type="molecule type" value="Genomic_DNA"/>
</dbReference>
<dbReference type="InterPro" id="IPR050558">
    <property type="entry name" value="PTS_Sugar-Specific_Components"/>
</dbReference>
<feature type="transmembrane region" description="Helical" evidence="1">
    <location>
        <begin position="35"/>
        <end position="61"/>
    </location>
</feature>
<dbReference type="PANTHER" id="PTHR30175">
    <property type="entry name" value="PHOSPHOTRANSFERASE SYSTEM TRANSPORT PROTEIN"/>
    <property type="match status" value="1"/>
</dbReference>
<dbReference type="GO" id="GO:0005886">
    <property type="term" value="C:plasma membrane"/>
    <property type="evidence" value="ECO:0007669"/>
    <property type="project" value="TreeGrafter"/>
</dbReference>
<name>A0A174EAN8_9CLOT</name>
<organism evidence="2 3">
    <name type="scientific">Clostridium disporicum</name>
    <dbReference type="NCBI Taxonomy" id="84024"/>
    <lineage>
        <taxon>Bacteria</taxon>
        <taxon>Bacillati</taxon>
        <taxon>Bacillota</taxon>
        <taxon>Clostridia</taxon>
        <taxon>Eubacteriales</taxon>
        <taxon>Clostridiaceae</taxon>
        <taxon>Clostridium</taxon>
    </lineage>
</organism>
<evidence type="ECO:0000313" key="2">
    <source>
        <dbReference type="EMBL" id="CUO34844.1"/>
    </source>
</evidence>
<dbReference type="GO" id="GO:0015771">
    <property type="term" value="P:trehalose transport"/>
    <property type="evidence" value="ECO:0007669"/>
    <property type="project" value="TreeGrafter"/>
</dbReference>
<proteinExistence type="predicted"/>
<keyword evidence="1" id="KW-0812">Transmembrane</keyword>
<evidence type="ECO:0000256" key="1">
    <source>
        <dbReference type="SAM" id="Phobius"/>
    </source>
</evidence>
<dbReference type="GO" id="GO:0009401">
    <property type="term" value="P:phosphoenolpyruvate-dependent sugar phosphotransferase system"/>
    <property type="evidence" value="ECO:0007669"/>
    <property type="project" value="TreeGrafter"/>
</dbReference>
<gene>
    <name evidence="2" type="primary">sacX_6</name>
    <name evidence="2" type="ORF">ERS852470_02086</name>
</gene>
<keyword evidence="1" id="KW-0472">Membrane</keyword>